<dbReference type="PROSITE" id="PS00134">
    <property type="entry name" value="TRYPSIN_HIS"/>
    <property type="match status" value="1"/>
</dbReference>
<keyword evidence="5" id="KW-1015">Disulfide bond</keyword>
<evidence type="ECO:0000313" key="10">
    <source>
        <dbReference type="RefSeq" id="XP_005191943.1"/>
    </source>
</evidence>
<dbReference type="InterPro" id="IPR009003">
    <property type="entry name" value="Peptidase_S1_PA"/>
</dbReference>
<dbReference type="OrthoDB" id="10051896at2759"/>
<keyword evidence="9" id="KW-1185">Reference proteome</keyword>
<dbReference type="RefSeq" id="XP_005191943.1">
    <property type="nucleotide sequence ID" value="XM_005191886.3"/>
</dbReference>
<comment type="similarity">
    <text evidence="1">Belongs to the peptidase S1 family.</text>
</comment>
<evidence type="ECO:0000256" key="6">
    <source>
        <dbReference type="SAM" id="SignalP"/>
    </source>
</evidence>
<dbReference type="PANTHER" id="PTHR24276">
    <property type="entry name" value="POLYSERASE-RELATED"/>
    <property type="match status" value="1"/>
</dbReference>
<sequence length="259" mass="28269">MSLRRRTYFVALLFSVHFLGSATKVEAEPVEKSNRIVGGVKSFIRNVPYLMQVWSNGYFICGGSLVSPKFVVSAAHCAVNTRPRQLTIVGGASNLNEPGVIRKVRKIIRPKKFSLNTMNRDVVVFKLAKPMKGPKIKPIPLNTEPIRVGMKMKVSGWGLKRENGKSVATHVRRVVVPVIAKATCEAQYQDVLPLSNTMFCASQPGKKDSCSGDSGGPAVCNGKLCGIVSFGVGCARPNYPGVYTGIRAVRSFIRRAMKQ</sequence>
<feature type="domain" description="Peptidase S1" evidence="7">
    <location>
        <begin position="36"/>
        <end position="258"/>
    </location>
</feature>
<dbReference type="Gene3D" id="2.40.10.10">
    <property type="entry name" value="Trypsin-like serine proteases"/>
    <property type="match status" value="1"/>
</dbReference>
<dbReference type="EnsemblMetazoa" id="MDOA002353-RA">
    <property type="protein sequence ID" value="MDOA002353-PA"/>
    <property type="gene ID" value="MDOA002353"/>
</dbReference>
<dbReference type="Proteomes" id="UP001652621">
    <property type="component" value="Unplaced"/>
</dbReference>
<proteinExistence type="inferred from homology"/>
<evidence type="ECO:0000256" key="3">
    <source>
        <dbReference type="ARBA" id="ARBA00022801"/>
    </source>
</evidence>
<dbReference type="VEuPathDB" id="VectorBase:MDOA002353"/>
<dbReference type="InterPro" id="IPR043504">
    <property type="entry name" value="Peptidase_S1_PA_chymotrypsin"/>
</dbReference>
<dbReference type="CDD" id="cd00190">
    <property type="entry name" value="Tryp_SPc"/>
    <property type="match status" value="1"/>
</dbReference>
<dbReference type="VEuPathDB" id="VectorBase:MDOMA2_016650"/>
<evidence type="ECO:0000256" key="1">
    <source>
        <dbReference type="ARBA" id="ARBA00007664"/>
    </source>
</evidence>
<dbReference type="GeneID" id="101898747"/>
<feature type="signal peptide" evidence="6">
    <location>
        <begin position="1"/>
        <end position="27"/>
    </location>
</feature>
<dbReference type="PRINTS" id="PR00722">
    <property type="entry name" value="CHYMOTRYPSIN"/>
</dbReference>
<dbReference type="SUPFAM" id="SSF50494">
    <property type="entry name" value="Trypsin-like serine proteases"/>
    <property type="match status" value="1"/>
</dbReference>
<protein>
    <submittedName>
        <fullName evidence="10">Seminase-like</fullName>
    </submittedName>
</protein>
<dbReference type="FunFam" id="2.40.10.10:FF:000034">
    <property type="entry name" value="Eupolytin"/>
    <property type="match status" value="1"/>
</dbReference>
<keyword evidence="6" id="KW-0732">Signal</keyword>
<dbReference type="KEGG" id="mde:101898747"/>
<keyword evidence="4" id="KW-0720">Serine protease</keyword>
<feature type="chain" id="PRO_5044560012" evidence="6">
    <location>
        <begin position="28"/>
        <end position="259"/>
    </location>
</feature>
<evidence type="ECO:0000256" key="5">
    <source>
        <dbReference type="ARBA" id="ARBA00023157"/>
    </source>
</evidence>
<dbReference type="GO" id="GO:0004252">
    <property type="term" value="F:serine-type endopeptidase activity"/>
    <property type="evidence" value="ECO:0007669"/>
    <property type="project" value="InterPro"/>
</dbReference>
<accession>A0A1I8M8M0</accession>
<dbReference type="STRING" id="7370.A0A1I8M8M0"/>
<organism evidence="8">
    <name type="scientific">Musca domestica</name>
    <name type="common">House fly</name>
    <dbReference type="NCBI Taxonomy" id="7370"/>
    <lineage>
        <taxon>Eukaryota</taxon>
        <taxon>Metazoa</taxon>
        <taxon>Ecdysozoa</taxon>
        <taxon>Arthropoda</taxon>
        <taxon>Hexapoda</taxon>
        <taxon>Insecta</taxon>
        <taxon>Pterygota</taxon>
        <taxon>Neoptera</taxon>
        <taxon>Endopterygota</taxon>
        <taxon>Diptera</taxon>
        <taxon>Brachycera</taxon>
        <taxon>Muscomorpha</taxon>
        <taxon>Muscoidea</taxon>
        <taxon>Muscidae</taxon>
        <taxon>Musca</taxon>
    </lineage>
</organism>
<evidence type="ECO:0000256" key="2">
    <source>
        <dbReference type="ARBA" id="ARBA00022670"/>
    </source>
</evidence>
<reference evidence="10" key="2">
    <citation type="submission" date="2025-04" db="UniProtKB">
        <authorList>
            <consortium name="RefSeq"/>
        </authorList>
    </citation>
    <scope>IDENTIFICATION</scope>
    <source>
        <strain evidence="10">Aabys</strain>
    </source>
</reference>
<dbReference type="AlphaFoldDB" id="A0A1I8M8M0"/>
<name>A0A1I8M8M0_MUSDO</name>
<evidence type="ECO:0000313" key="8">
    <source>
        <dbReference type="EnsemblMetazoa" id="MDOA002353-PA"/>
    </source>
</evidence>
<keyword evidence="2" id="KW-0645">Protease</keyword>
<evidence type="ECO:0000313" key="9">
    <source>
        <dbReference type="Proteomes" id="UP001652621"/>
    </source>
</evidence>
<dbReference type="PANTHER" id="PTHR24276:SF91">
    <property type="entry name" value="AT26814P-RELATED"/>
    <property type="match status" value="1"/>
</dbReference>
<dbReference type="eggNOG" id="KOG3627">
    <property type="taxonomic scope" value="Eukaryota"/>
</dbReference>
<reference evidence="8" key="1">
    <citation type="submission" date="2020-05" db="UniProtKB">
        <authorList>
            <consortium name="EnsemblMetazoa"/>
        </authorList>
    </citation>
    <scope>IDENTIFICATION</scope>
    <source>
        <strain evidence="8">Aabys</strain>
    </source>
</reference>
<dbReference type="PROSITE" id="PS50240">
    <property type="entry name" value="TRYPSIN_DOM"/>
    <property type="match status" value="1"/>
</dbReference>
<evidence type="ECO:0000259" key="7">
    <source>
        <dbReference type="PROSITE" id="PS50240"/>
    </source>
</evidence>
<dbReference type="SMART" id="SM00020">
    <property type="entry name" value="Tryp_SPc"/>
    <property type="match status" value="1"/>
</dbReference>
<dbReference type="InterPro" id="IPR018114">
    <property type="entry name" value="TRYPSIN_HIS"/>
</dbReference>
<gene>
    <name evidence="8" type="primary">101898747</name>
    <name evidence="10" type="synonym">LOC101898747</name>
</gene>
<dbReference type="GO" id="GO:0006508">
    <property type="term" value="P:proteolysis"/>
    <property type="evidence" value="ECO:0007669"/>
    <property type="project" value="UniProtKB-KW"/>
</dbReference>
<keyword evidence="3" id="KW-0378">Hydrolase</keyword>
<dbReference type="InterPro" id="IPR001254">
    <property type="entry name" value="Trypsin_dom"/>
</dbReference>
<evidence type="ECO:0000256" key="4">
    <source>
        <dbReference type="ARBA" id="ARBA00022825"/>
    </source>
</evidence>
<dbReference type="InterPro" id="IPR050430">
    <property type="entry name" value="Peptidase_S1"/>
</dbReference>
<dbReference type="InterPro" id="IPR001314">
    <property type="entry name" value="Peptidase_S1A"/>
</dbReference>
<dbReference type="Pfam" id="PF00089">
    <property type="entry name" value="Trypsin"/>
    <property type="match status" value="1"/>
</dbReference>